<dbReference type="AlphaFoldDB" id="G3IQ45"/>
<reference evidence="2" key="1">
    <citation type="journal article" date="2011" name="Nat. Biotechnol.">
        <title>The genomic sequence of the Chinese hamster ovary (CHO)-K1 cell line.</title>
        <authorList>
            <person name="Xu X."/>
            <person name="Nagarajan H."/>
            <person name="Lewis N.E."/>
            <person name="Pan S."/>
            <person name="Cai Z."/>
            <person name="Liu X."/>
            <person name="Chen W."/>
            <person name="Xie M."/>
            <person name="Wang W."/>
            <person name="Hammond S."/>
            <person name="Andersen M.R."/>
            <person name="Neff N."/>
            <person name="Passarelli B."/>
            <person name="Koh W."/>
            <person name="Fan H.C."/>
            <person name="Wang J."/>
            <person name="Gui Y."/>
            <person name="Lee K.H."/>
            <person name="Betenbaugh M.J."/>
            <person name="Quake S.R."/>
            <person name="Famili I."/>
            <person name="Palsson B.O."/>
            <person name="Wang J."/>
        </authorList>
    </citation>
    <scope>NUCLEOTIDE SEQUENCE [LARGE SCALE GENOMIC DNA]</scope>
    <source>
        <strain evidence="2">CHO K1 cell line</strain>
    </source>
</reference>
<gene>
    <name evidence="1" type="ORF">I79_026135</name>
</gene>
<proteinExistence type="predicted"/>
<sequence length="58" mass="6659">MKSARINGIKGVCHQALAVRELDMQSRLAWNSQRSSYLGLDDRHELPCLAYEVFDEHV</sequence>
<dbReference type="Proteomes" id="UP000001075">
    <property type="component" value="Unassembled WGS sequence"/>
</dbReference>
<protein>
    <submittedName>
        <fullName evidence="1">Uncharacterized protein</fullName>
    </submittedName>
</protein>
<dbReference type="EMBL" id="JH025317">
    <property type="protein sequence ID" value="EGV91231.1"/>
    <property type="molecule type" value="Genomic_DNA"/>
</dbReference>
<accession>G3IQ45</accession>
<evidence type="ECO:0000313" key="2">
    <source>
        <dbReference type="Proteomes" id="UP000001075"/>
    </source>
</evidence>
<evidence type="ECO:0000313" key="1">
    <source>
        <dbReference type="EMBL" id="EGV91231.1"/>
    </source>
</evidence>
<dbReference type="InParanoid" id="G3IQ45"/>
<name>G3IQ45_CRIGR</name>
<organism evidence="1 2">
    <name type="scientific">Cricetulus griseus</name>
    <name type="common">Chinese hamster</name>
    <name type="synonym">Cricetulus barabensis griseus</name>
    <dbReference type="NCBI Taxonomy" id="10029"/>
    <lineage>
        <taxon>Eukaryota</taxon>
        <taxon>Metazoa</taxon>
        <taxon>Chordata</taxon>
        <taxon>Craniata</taxon>
        <taxon>Vertebrata</taxon>
        <taxon>Euteleostomi</taxon>
        <taxon>Mammalia</taxon>
        <taxon>Eutheria</taxon>
        <taxon>Euarchontoglires</taxon>
        <taxon>Glires</taxon>
        <taxon>Rodentia</taxon>
        <taxon>Myomorpha</taxon>
        <taxon>Muroidea</taxon>
        <taxon>Cricetidae</taxon>
        <taxon>Cricetinae</taxon>
        <taxon>Cricetulus</taxon>
    </lineage>
</organism>